<keyword evidence="4" id="KW-0600">Photoreceptor protein</keyword>
<evidence type="ECO:0000256" key="17">
    <source>
        <dbReference type="PROSITE-ProRule" id="PRU00169"/>
    </source>
</evidence>
<feature type="modified residue" description="4-aspartylphosphate" evidence="17">
    <location>
        <position position="785"/>
    </location>
</feature>
<evidence type="ECO:0000256" key="8">
    <source>
        <dbReference type="ARBA" id="ARBA00022643"/>
    </source>
</evidence>
<dbReference type="GO" id="GO:0005524">
    <property type="term" value="F:ATP binding"/>
    <property type="evidence" value="ECO:0007669"/>
    <property type="project" value="UniProtKB-KW"/>
</dbReference>
<keyword evidence="14" id="KW-0157">Chromophore</keyword>
<evidence type="ECO:0000259" key="22">
    <source>
        <dbReference type="PROSITE" id="PS50885"/>
    </source>
</evidence>
<comment type="subcellular location">
    <subcellularLocation>
        <location evidence="2">Membrane</location>
    </subcellularLocation>
</comment>
<evidence type="ECO:0000256" key="2">
    <source>
        <dbReference type="ARBA" id="ARBA00004370"/>
    </source>
</evidence>
<comment type="catalytic activity">
    <reaction evidence="1">
        <text>ATP + protein L-histidine = ADP + protein N-phospho-L-histidine.</text>
        <dbReference type="EC" id="2.7.13.3"/>
    </reaction>
</comment>
<dbReference type="CDD" id="cd18774">
    <property type="entry name" value="PDC2_HK_sensor"/>
    <property type="match status" value="1"/>
</dbReference>
<dbReference type="Pfam" id="PF08447">
    <property type="entry name" value="PAS_3"/>
    <property type="match status" value="1"/>
</dbReference>
<dbReference type="InterPro" id="IPR011102">
    <property type="entry name" value="Sig_transdc_His_kinase_HWE"/>
</dbReference>
<evidence type="ECO:0000256" key="14">
    <source>
        <dbReference type="ARBA" id="ARBA00022991"/>
    </source>
</evidence>
<keyword evidence="12" id="KW-0418">Kinase</keyword>
<evidence type="ECO:0000256" key="11">
    <source>
        <dbReference type="ARBA" id="ARBA00022741"/>
    </source>
</evidence>
<evidence type="ECO:0000259" key="21">
    <source>
        <dbReference type="PROSITE" id="PS50113"/>
    </source>
</evidence>
<dbReference type="CDD" id="cd00130">
    <property type="entry name" value="PAS"/>
    <property type="match status" value="1"/>
</dbReference>
<evidence type="ECO:0000256" key="9">
    <source>
        <dbReference type="ARBA" id="ARBA00022679"/>
    </source>
</evidence>
<dbReference type="Gene3D" id="3.40.50.2300">
    <property type="match status" value="1"/>
</dbReference>
<evidence type="ECO:0000256" key="15">
    <source>
        <dbReference type="ARBA" id="ARBA00023026"/>
    </source>
</evidence>
<dbReference type="InterPro" id="IPR036890">
    <property type="entry name" value="HATPase_C_sf"/>
</dbReference>
<dbReference type="InterPro" id="IPR035965">
    <property type="entry name" value="PAS-like_dom_sf"/>
</dbReference>
<keyword evidence="19" id="KW-0472">Membrane</keyword>
<keyword evidence="5 17" id="KW-0597">Phosphoprotein</keyword>
<dbReference type="SMART" id="SM00448">
    <property type="entry name" value="REC"/>
    <property type="match status" value="1"/>
</dbReference>
<keyword evidence="8" id="KW-0288">FMN</keyword>
<feature type="region of interest" description="Disordered" evidence="18">
    <location>
        <begin position="705"/>
        <end position="725"/>
    </location>
</feature>
<dbReference type="EMBL" id="QGNA01000001">
    <property type="protein sequence ID" value="PWS38659.1"/>
    <property type="molecule type" value="Genomic_DNA"/>
</dbReference>
<dbReference type="Gene3D" id="3.30.450.20">
    <property type="entry name" value="PAS domain"/>
    <property type="match status" value="1"/>
</dbReference>
<keyword evidence="19" id="KW-0812">Transmembrane</keyword>
<evidence type="ECO:0000313" key="24">
    <source>
        <dbReference type="Proteomes" id="UP000245765"/>
    </source>
</evidence>
<dbReference type="GO" id="GO:0016020">
    <property type="term" value="C:membrane"/>
    <property type="evidence" value="ECO:0007669"/>
    <property type="project" value="UniProtKB-SubCell"/>
</dbReference>
<evidence type="ECO:0000313" key="23">
    <source>
        <dbReference type="EMBL" id="PWS38659.1"/>
    </source>
</evidence>
<evidence type="ECO:0000259" key="20">
    <source>
        <dbReference type="PROSITE" id="PS50110"/>
    </source>
</evidence>
<protein>
    <recommendedName>
        <fullName evidence="3">histidine kinase</fullName>
        <ecNumber evidence="3">2.7.13.3</ecNumber>
    </recommendedName>
</protein>
<evidence type="ECO:0000256" key="12">
    <source>
        <dbReference type="ARBA" id="ARBA00022777"/>
    </source>
</evidence>
<dbReference type="Gene3D" id="3.30.565.10">
    <property type="entry name" value="Histidine kinase-like ATPase, C-terminal domain"/>
    <property type="match status" value="1"/>
</dbReference>
<dbReference type="SMART" id="SM00086">
    <property type="entry name" value="PAC"/>
    <property type="match status" value="1"/>
</dbReference>
<accession>A0A317FL18</accession>
<keyword evidence="15" id="KW-0843">Virulence</keyword>
<reference evidence="24" key="1">
    <citation type="submission" date="2018-05" db="EMBL/GenBank/DDBJ databases">
        <authorList>
            <person name="Du Z."/>
            <person name="Wang X."/>
        </authorList>
    </citation>
    <scope>NUCLEOTIDE SEQUENCE [LARGE SCALE GENOMIC DNA]</scope>
    <source>
        <strain evidence="24">CQN31</strain>
    </source>
</reference>
<dbReference type="NCBIfam" id="TIGR00229">
    <property type="entry name" value="sensory_box"/>
    <property type="match status" value="1"/>
</dbReference>
<proteinExistence type="predicted"/>
<dbReference type="SUPFAM" id="SSF52172">
    <property type="entry name" value="CheY-like"/>
    <property type="match status" value="1"/>
</dbReference>
<organism evidence="23 24">
    <name type="scientific">Falsiroseomonas bella</name>
    <dbReference type="NCBI Taxonomy" id="2184016"/>
    <lineage>
        <taxon>Bacteria</taxon>
        <taxon>Pseudomonadati</taxon>
        <taxon>Pseudomonadota</taxon>
        <taxon>Alphaproteobacteria</taxon>
        <taxon>Acetobacterales</taxon>
        <taxon>Roseomonadaceae</taxon>
        <taxon>Falsiroseomonas</taxon>
    </lineage>
</organism>
<evidence type="ECO:0000256" key="6">
    <source>
        <dbReference type="ARBA" id="ARBA00022606"/>
    </source>
</evidence>
<dbReference type="InterPro" id="IPR000014">
    <property type="entry name" value="PAS"/>
</dbReference>
<evidence type="ECO:0000256" key="7">
    <source>
        <dbReference type="ARBA" id="ARBA00022630"/>
    </source>
</evidence>
<gene>
    <name evidence="23" type="ORF">DFH01_05165</name>
</gene>
<dbReference type="PROSITE" id="PS50113">
    <property type="entry name" value="PAC"/>
    <property type="match status" value="1"/>
</dbReference>
<dbReference type="InterPro" id="IPR013655">
    <property type="entry name" value="PAS_fold_3"/>
</dbReference>
<evidence type="ECO:0000256" key="13">
    <source>
        <dbReference type="ARBA" id="ARBA00022840"/>
    </source>
</evidence>
<dbReference type="InterPro" id="IPR000700">
    <property type="entry name" value="PAS-assoc_C"/>
</dbReference>
<evidence type="ECO:0000256" key="18">
    <source>
        <dbReference type="SAM" id="MobiDB-lite"/>
    </source>
</evidence>
<feature type="transmembrane region" description="Helical" evidence="19">
    <location>
        <begin position="305"/>
        <end position="325"/>
    </location>
</feature>
<dbReference type="AlphaFoldDB" id="A0A317FL18"/>
<dbReference type="RefSeq" id="WP_109869280.1">
    <property type="nucleotide sequence ID" value="NZ_QGNA01000001.1"/>
</dbReference>
<dbReference type="Gene3D" id="2.10.70.100">
    <property type="match status" value="1"/>
</dbReference>
<dbReference type="PROSITE" id="PS50885">
    <property type="entry name" value="HAMP"/>
    <property type="match status" value="1"/>
</dbReference>
<keyword evidence="7" id="KW-0285">Flavoprotein</keyword>
<evidence type="ECO:0000256" key="16">
    <source>
        <dbReference type="ARBA" id="ARBA00023170"/>
    </source>
</evidence>
<evidence type="ECO:0000256" key="10">
    <source>
        <dbReference type="ARBA" id="ARBA00022737"/>
    </source>
</evidence>
<keyword evidence="11" id="KW-0547">Nucleotide-binding</keyword>
<keyword evidence="9" id="KW-0808">Transferase</keyword>
<keyword evidence="13" id="KW-0067">ATP-binding</keyword>
<comment type="caution">
    <text evidence="23">The sequence shown here is derived from an EMBL/GenBank/DDBJ whole genome shotgun (WGS) entry which is preliminary data.</text>
</comment>
<dbReference type="SMART" id="SM00911">
    <property type="entry name" value="HWE_HK"/>
    <property type="match status" value="1"/>
</dbReference>
<dbReference type="PANTHER" id="PTHR41523">
    <property type="entry name" value="TWO-COMPONENT SYSTEM SENSOR PROTEIN"/>
    <property type="match status" value="1"/>
</dbReference>
<dbReference type="Pfam" id="PF07536">
    <property type="entry name" value="HWE_HK"/>
    <property type="match status" value="1"/>
</dbReference>
<evidence type="ECO:0000256" key="3">
    <source>
        <dbReference type="ARBA" id="ARBA00012438"/>
    </source>
</evidence>
<dbReference type="Proteomes" id="UP000245765">
    <property type="component" value="Unassembled WGS sequence"/>
</dbReference>
<feature type="domain" description="Response regulatory" evidence="20">
    <location>
        <begin position="734"/>
        <end position="845"/>
    </location>
</feature>
<dbReference type="EC" id="2.7.13.3" evidence="3"/>
<dbReference type="GO" id="GO:0000160">
    <property type="term" value="P:phosphorelay signal transduction system"/>
    <property type="evidence" value="ECO:0007669"/>
    <property type="project" value="InterPro"/>
</dbReference>
<keyword evidence="16" id="KW-0675">Receptor</keyword>
<dbReference type="GO" id="GO:0004673">
    <property type="term" value="F:protein histidine kinase activity"/>
    <property type="evidence" value="ECO:0007669"/>
    <property type="project" value="UniProtKB-EC"/>
</dbReference>
<dbReference type="Gene3D" id="6.10.340.10">
    <property type="match status" value="1"/>
</dbReference>
<dbReference type="InterPro" id="IPR001789">
    <property type="entry name" value="Sig_transdc_resp-reg_receiver"/>
</dbReference>
<dbReference type="InterPro" id="IPR011006">
    <property type="entry name" value="CheY-like_superfamily"/>
</dbReference>
<keyword evidence="19" id="KW-1133">Transmembrane helix</keyword>
<name>A0A317FL18_9PROT</name>
<dbReference type="InterPro" id="IPR001610">
    <property type="entry name" value="PAC"/>
</dbReference>
<evidence type="ECO:0000256" key="1">
    <source>
        <dbReference type="ARBA" id="ARBA00000085"/>
    </source>
</evidence>
<sequence length="850" mass="89586">MSAGAAPTPLPGRLPGPAPVTRRLRAHLVAFALALLLPALAVGGVVTWQAVMAYRSAFERRLEDTARALALAMDREIGSFAATISGLSTARLLDAGASEADLQEFRARASELAAALGSYVTVVGPPPDYQTQLHTLIPRGAPLPAGLRLPAADAPLPRVFATGRPAIGGVARGRAVDRHTAFLFVPVIRGGRVIRAIGIALDPSRFARLLQAQSQSGGAIAAIVDSRGNIAARSRDHERFVGMPAAPWYVLGVRDRRIGLLHGMSLDGEGLVLGFAELGTAPGWTVAVAEPRSAYVASWQRPLQALALGGGVVLALGLALALWLGSRLIRPLRALAADAEAVAQSGEGDTAPDLSAPPSTVTEFEALRRGFVAADAALRQRADAARHGEERLRLAVEGTGMATWEMDAATGRLTWSRHHFLMLGQDPDRPEEASLAMWRARVHPDDLARVEAEWARAEREGGRFHVSYRIRRADDGEIRWMETYGRAIRDRVGPGRFVGVMFDVTERKLAEERQQLLMREVDHRAKNALAVVQSVVRLTRAEDPVAYAASVEGRVRALARAHDLLARDLWRGAGLREIAAEELAAYLEAGRAGIAGPPVRLAAEAAQPVSMVLHELATNAAKHGALSRPEGRIALSWELDPTDGALRLRWEEQGGPAVPGPPRRRGFGSRLVEATIGAQLGGKAAFAWDPAGLRCDLTIPAGSLAPPTRSAGAEPPPAPAAERAATQGGLHGLRVLVAEDEALIATDIADTLRSLGCEVIGPAGTLEEAMRLADSAGRLDAALLDVNLHGQPSFPAATALARRGVPVVFATGYSALPEGSGGFGATVLRKPVAPAELAAALRAAVGTAAA</sequence>
<keyword evidence="6" id="KW-0716">Sensory transduction</keyword>
<dbReference type="GO" id="GO:0009881">
    <property type="term" value="F:photoreceptor activity"/>
    <property type="evidence" value="ECO:0007669"/>
    <property type="project" value="UniProtKB-KW"/>
</dbReference>
<evidence type="ECO:0000256" key="19">
    <source>
        <dbReference type="SAM" id="Phobius"/>
    </source>
</evidence>
<dbReference type="OrthoDB" id="341208at2"/>
<feature type="transmembrane region" description="Helical" evidence="19">
    <location>
        <begin position="28"/>
        <end position="51"/>
    </location>
</feature>
<keyword evidence="10" id="KW-0677">Repeat</keyword>
<dbReference type="PROSITE" id="PS50110">
    <property type="entry name" value="RESPONSE_REGULATORY"/>
    <property type="match status" value="1"/>
</dbReference>
<keyword evidence="24" id="KW-1185">Reference proteome</keyword>
<evidence type="ECO:0000256" key="5">
    <source>
        <dbReference type="ARBA" id="ARBA00022553"/>
    </source>
</evidence>
<feature type="domain" description="PAC" evidence="21">
    <location>
        <begin position="464"/>
        <end position="516"/>
    </location>
</feature>
<dbReference type="SUPFAM" id="SSF55785">
    <property type="entry name" value="PYP-like sensor domain (PAS domain)"/>
    <property type="match status" value="1"/>
</dbReference>
<dbReference type="PANTHER" id="PTHR41523:SF8">
    <property type="entry name" value="ETHYLENE RESPONSE SENSOR PROTEIN"/>
    <property type="match status" value="1"/>
</dbReference>
<evidence type="ECO:0000256" key="4">
    <source>
        <dbReference type="ARBA" id="ARBA00022543"/>
    </source>
</evidence>
<dbReference type="InterPro" id="IPR003660">
    <property type="entry name" value="HAMP_dom"/>
</dbReference>
<feature type="domain" description="HAMP" evidence="22">
    <location>
        <begin position="326"/>
        <end position="383"/>
    </location>
</feature>